<dbReference type="Pfam" id="PF06527">
    <property type="entry name" value="TniQ"/>
    <property type="match status" value="1"/>
</dbReference>
<comment type="caution">
    <text evidence="3">The sequence shown here is derived from an EMBL/GenBank/DDBJ whole genome shotgun (WGS) entry which is preliminary data.</text>
</comment>
<dbReference type="AlphaFoldDB" id="A0A845I313"/>
<gene>
    <name evidence="3" type="ORF">GTP23_21170</name>
</gene>
<reference evidence="3" key="1">
    <citation type="submission" date="2019-12" db="EMBL/GenBank/DDBJ databases">
        <title>Novel species isolated from a subtropical stream in China.</title>
        <authorList>
            <person name="Lu H."/>
        </authorList>
    </citation>
    <scope>NUCLEOTIDE SEQUENCE [LARGE SCALE GENOMIC DNA]</scope>
    <source>
        <strain evidence="3">FT93W</strain>
    </source>
</reference>
<evidence type="ECO:0000259" key="2">
    <source>
        <dbReference type="Pfam" id="PF06527"/>
    </source>
</evidence>
<dbReference type="Proteomes" id="UP000444316">
    <property type="component" value="Unassembled WGS sequence"/>
</dbReference>
<dbReference type="RefSeq" id="WP_161036955.1">
    <property type="nucleotide sequence ID" value="NZ_WWCL01000005.1"/>
</dbReference>
<sequence length="400" mass="45051">MPVLPQPYPDEVIGSVIGRAAYHGGLPMKRLVQSLFGDTRSCVSFLMASKLPEIGRFTGMDPEEVLVRHTMYPYAVAYIPKKEQGKLRSKILLPGERECIGSLTKNVSHGVSHRRFCPLCLAEDLAELGESYWRRSHQLPGVLTCSRHQEPLIGTAIRLRDNVHLRTIALPQDAKRTVLSIPVNAEIAQTLQTISLNALNSLVPPRNDWATVYRTMAAEKGYARNGGDISTRHMSQDLAQFFGPTLLKDAGCTVAMSSLQPWPSLMVRESIPQNFATPKHIFFHAFCTISGSQTRDFSYARPGKKTLDFPKADAKGLRQLEHLLSSEAAQDKRFTVKELLQAIGLWQPFRHNRQQFPLLSERIERFKASNQSERQTGLRPYWRERLRSRKSSKSTEGATS</sequence>
<protein>
    <recommendedName>
        <fullName evidence="2">TniQ domain-containing protein</fullName>
    </recommendedName>
</protein>
<evidence type="ECO:0000256" key="1">
    <source>
        <dbReference type="SAM" id="MobiDB-lite"/>
    </source>
</evidence>
<evidence type="ECO:0000313" key="3">
    <source>
        <dbReference type="EMBL" id="MYN47562.1"/>
    </source>
</evidence>
<keyword evidence="4" id="KW-1185">Reference proteome</keyword>
<feature type="domain" description="TniQ" evidence="2">
    <location>
        <begin position="2"/>
        <end position="152"/>
    </location>
</feature>
<feature type="region of interest" description="Disordered" evidence="1">
    <location>
        <begin position="369"/>
        <end position="400"/>
    </location>
</feature>
<name>A0A845I313_9BURK</name>
<dbReference type="InterPro" id="IPR009492">
    <property type="entry name" value="TniQ"/>
</dbReference>
<accession>A0A845I313</accession>
<organism evidence="3 4">
    <name type="scientific">Duganella fentianensis</name>
    <dbReference type="NCBI Taxonomy" id="2692177"/>
    <lineage>
        <taxon>Bacteria</taxon>
        <taxon>Pseudomonadati</taxon>
        <taxon>Pseudomonadota</taxon>
        <taxon>Betaproteobacteria</taxon>
        <taxon>Burkholderiales</taxon>
        <taxon>Oxalobacteraceae</taxon>
        <taxon>Telluria group</taxon>
        <taxon>Duganella</taxon>
    </lineage>
</organism>
<dbReference type="EMBL" id="WWCL01000005">
    <property type="protein sequence ID" value="MYN47562.1"/>
    <property type="molecule type" value="Genomic_DNA"/>
</dbReference>
<proteinExistence type="predicted"/>
<evidence type="ECO:0000313" key="4">
    <source>
        <dbReference type="Proteomes" id="UP000444316"/>
    </source>
</evidence>